<dbReference type="Proteomes" id="UP000245959">
    <property type="component" value="Unassembled WGS sequence"/>
</dbReference>
<name>A0A2U1AXA3_9BACT</name>
<dbReference type="SUPFAM" id="SSF54593">
    <property type="entry name" value="Glyoxalase/Bleomycin resistance protein/Dihydroxybiphenyl dioxygenase"/>
    <property type="match status" value="1"/>
</dbReference>
<gene>
    <name evidence="7" type="ORF">C8D82_11589</name>
    <name evidence="6" type="ORF">HF882_05625</name>
</gene>
<dbReference type="Gene3D" id="3.10.180.10">
    <property type="entry name" value="2,3-Dihydroxybiphenyl 1,2-Dioxygenase, domain 1"/>
    <property type="match status" value="1"/>
</dbReference>
<organism evidence="7 8">
    <name type="scientific">Victivallis vadensis</name>
    <dbReference type="NCBI Taxonomy" id="172901"/>
    <lineage>
        <taxon>Bacteria</taxon>
        <taxon>Pseudomonadati</taxon>
        <taxon>Lentisphaerota</taxon>
        <taxon>Lentisphaeria</taxon>
        <taxon>Victivallales</taxon>
        <taxon>Victivallaceae</taxon>
        <taxon>Victivallis</taxon>
    </lineage>
</organism>
<evidence type="ECO:0000313" key="8">
    <source>
        <dbReference type="Proteomes" id="UP000245959"/>
    </source>
</evidence>
<evidence type="ECO:0000313" key="7">
    <source>
        <dbReference type="EMBL" id="PVY41038.1"/>
    </source>
</evidence>
<dbReference type="Proteomes" id="UP000576225">
    <property type="component" value="Unassembled WGS sequence"/>
</dbReference>
<evidence type="ECO:0000256" key="2">
    <source>
        <dbReference type="ARBA" id="ARBA00030892"/>
    </source>
</evidence>
<keyword evidence="8" id="KW-1185">Reference proteome</keyword>
<dbReference type="Pfam" id="PF00903">
    <property type="entry name" value="Glyoxalase"/>
    <property type="match status" value="1"/>
</dbReference>
<evidence type="ECO:0000259" key="5">
    <source>
        <dbReference type="PROSITE" id="PS51819"/>
    </source>
</evidence>
<dbReference type="GO" id="GO:0005737">
    <property type="term" value="C:cytoplasm"/>
    <property type="evidence" value="ECO:0007669"/>
    <property type="project" value="TreeGrafter"/>
</dbReference>
<dbReference type="GeneID" id="78295545"/>
<protein>
    <recommendedName>
        <fullName evidence="2">Aldoketomutase</fullName>
    </recommendedName>
    <alternativeName>
        <fullName evidence="1">Ketone-aldehyde mutase</fullName>
    </alternativeName>
    <alternativeName>
        <fullName evidence="3">Methylglyoxalase</fullName>
    </alternativeName>
    <alternativeName>
        <fullName evidence="4">S-D-lactoylglutathione methylglyoxal lyase</fullName>
    </alternativeName>
</protein>
<keyword evidence="7" id="KW-0456">Lyase</keyword>
<feature type="domain" description="VOC" evidence="5">
    <location>
        <begin position="4"/>
        <end position="121"/>
    </location>
</feature>
<reference evidence="6 9" key="2">
    <citation type="submission" date="2020-04" db="EMBL/GenBank/DDBJ databases">
        <authorList>
            <person name="Hitch T.C.A."/>
            <person name="Wylensek D."/>
            <person name="Clavel T."/>
        </authorList>
    </citation>
    <scope>NUCLEOTIDE SEQUENCE [LARGE SCALE GENOMIC DNA]</scope>
    <source>
        <strain evidence="6 9">COR2-253-APC-1A</strain>
    </source>
</reference>
<dbReference type="GO" id="GO:0019243">
    <property type="term" value="P:methylglyoxal catabolic process to D-lactate via S-lactoyl-glutathione"/>
    <property type="evidence" value="ECO:0007669"/>
    <property type="project" value="TreeGrafter"/>
</dbReference>
<evidence type="ECO:0000256" key="3">
    <source>
        <dbReference type="ARBA" id="ARBA00032460"/>
    </source>
</evidence>
<evidence type="ECO:0000256" key="4">
    <source>
        <dbReference type="ARBA" id="ARBA00033298"/>
    </source>
</evidence>
<sequence>MEFKFVHNNFNVLDLERSLKFYAEALKLKEVRRIAPASGEFIIVYLSDGSSKHLLELTWMRDRTEPYDLGDEEFHLAFETDDYAGALAKHKAMGCVAFENKEMGIYFIQDPDDYWLEILPTK</sequence>
<dbReference type="InterPro" id="IPR029068">
    <property type="entry name" value="Glyas_Bleomycin-R_OHBP_Dase"/>
</dbReference>
<dbReference type="InterPro" id="IPR004360">
    <property type="entry name" value="Glyas_Fos-R_dOase_dom"/>
</dbReference>
<reference evidence="7 8" key="1">
    <citation type="submission" date="2018-04" db="EMBL/GenBank/DDBJ databases">
        <title>Genomic Encyclopedia of Type Strains, Phase IV (KMG-IV): sequencing the most valuable type-strain genomes for metagenomic binning, comparative biology and taxonomic classification.</title>
        <authorList>
            <person name="Goeker M."/>
        </authorList>
    </citation>
    <scope>NUCLEOTIDE SEQUENCE [LARGE SCALE GENOMIC DNA]</scope>
    <source>
        <strain evidence="7 8">DSM 14823</strain>
    </source>
</reference>
<dbReference type="PANTHER" id="PTHR46036:SF5">
    <property type="entry name" value="LACTOYLGLUTATHIONE LYASE"/>
    <property type="match status" value="1"/>
</dbReference>
<dbReference type="RefSeq" id="WP_116884243.1">
    <property type="nucleotide sequence ID" value="NZ_CABMMC010000056.1"/>
</dbReference>
<proteinExistence type="predicted"/>
<comment type="caution">
    <text evidence="7">The sequence shown here is derived from an EMBL/GenBank/DDBJ whole genome shotgun (WGS) entry which is preliminary data.</text>
</comment>
<dbReference type="PANTHER" id="PTHR46036">
    <property type="entry name" value="LACTOYLGLUTATHIONE LYASE"/>
    <property type="match status" value="1"/>
</dbReference>
<dbReference type="OrthoDB" id="9789841at2"/>
<dbReference type="GO" id="GO:0004462">
    <property type="term" value="F:lactoylglutathione lyase activity"/>
    <property type="evidence" value="ECO:0007669"/>
    <property type="project" value="TreeGrafter"/>
</dbReference>
<dbReference type="EMBL" id="JABAEW010000007">
    <property type="protein sequence ID" value="NMD86060.1"/>
    <property type="molecule type" value="Genomic_DNA"/>
</dbReference>
<evidence type="ECO:0000313" key="9">
    <source>
        <dbReference type="Proteomes" id="UP000576225"/>
    </source>
</evidence>
<dbReference type="EMBL" id="QEKH01000015">
    <property type="protein sequence ID" value="PVY41038.1"/>
    <property type="molecule type" value="Genomic_DNA"/>
</dbReference>
<dbReference type="PROSITE" id="PS51819">
    <property type="entry name" value="VOC"/>
    <property type="match status" value="1"/>
</dbReference>
<evidence type="ECO:0000256" key="1">
    <source>
        <dbReference type="ARBA" id="ARBA00030291"/>
    </source>
</evidence>
<dbReference type="AlphaFoldDB" id="A0A2U1AXA3"/>
<dbReference type="InterPro" id="IPR037523">
    <property type="entry name" value="VOC_core"/>
</dbReference>
<accession>A0A2U1AXA3</accession>
<evidence type="ECO:0000313" key="6">
    <source>
        <dbReference type="EMBL" id="NMD86060.1"/>
    </source>
</evidence>